<evidence type="ECO:0000313" key="3">
    <source>
        <dbReference type="Proteomes" id="UP000029095"/>
    </source>
</evidence>
<dbReference type="HOGENOM" id="CLU_180858_0_0_11"/>
<accession>A0A086N538</accession>
<keyword evidence="1" id="KW-0812">Transmembrane</keyword>
<proteinExistence type="predicted"/>
<evidence type="ECO:0000313" key="2">
    <source>
        <dbReference type="EMBL" id="KFG76256.1"/>
    </source>
</evidence>
<dbReference type="EMBL" id="JNFQ01000001">
    <property type="protein sequence ID" value="KFG76256.1"/>
    <property type="molecule type" value="Genomic_DNA"/>
</dbReference>
<sequence length="68" mass="7555">MSAPTHTRPPRATRRGVDIRLPWWALALPVLAFVTLLLLILDPSDAHAAAGEPAIAHLMQWLRQLIAR</sequence>
<comment type="caution">
    <text evidence="2">The sequence shown here is derived from an EMBL/GenBank/DDBJ whole genome shotgun (WGS) entry which is preliminary data.</text>
</comment>
<feature type="transmembrane region" description="Helical" evidence="1">
    <location>
        <begin position="21"/>
        <end position="41"/>
    </location>
</feature>
<evidence type="ECO:0000256" key="1">
    <source>
        <dbReference type="SAM" id="Phobius"/>
    </source>
</evidence>
<dbReference type="RefSeq" id="WP_043374554.1">
    <property type="nucleotide sequence ID" value="NZ_KN039946.1"/>
</dbReference>
<dbReference type="Proteomes" id="UP000029095">
    <property type="component" value="Unassembled WGS sequence"/>
</dbReference>
<name>A0A086N538_9ACTN</name>
<keyword evidence="1" id="KW-1133">Transmembrane helix</keyword>
<keyword evidence="1" id="KW-0472">Membrane</keyword>
<reference evidence="2 3" key="1">
    <citation type="submission" date="2014-05" db="EMBL/GenBank/DDBJ databases">
        <title>Complete genome sequence of the Streptomyces mutabilis TRM45540.</title>
        <authorList>
            <person name="Luo X."/>
            <person name="Zhang L."/>
        </authorList>
    </citation>
    <scope>NUCLEOTIDE SEQUENCE [LARGE SCALE GENOMIC DNA]</scope>
    <source>
        <strain evidence="2 3">TRM45540</strain>
    </source>
</reference>
<organism evidence="2 3">
    <name type="scientific">Streptomyces mutabilis</name>
    <dbReference type="NCBI Taxonomy" id="67332"/>
    <lineage>
        <taxon>Bacteria</taxon>
        <taxon>Bacillati</taxon>
        <taxon>Actinomycetota</taxon>
        <taxon>Actinomycetes</taxon>
        <taxon>Kitasatosporales</taxon>
        <taxon>Streptomycetaceae</taxon>
        <taxon>Streptomyces</taxon>
    </lineage>
</organism>
<dbReference type="STRING" id="1915400.FM21_09140"/>
<protein>
    <submittedName>
        <fullName evidence="2">Uncharacterized protein</fullName>
    </submittedName>
</protein>
<dbReference type="AlphaFoldDB" id="A0A086N538"/>
<keyword evidence="3" id="KW-1185">Reference proteome</keyword>
<gene>
    <name evidence="2" type="ORF">FM21_09140</name>
</gene>